<organism evidence="2">
    <name type="scientific">uncultured Thermomicrobiales bacterium</name>
    <dbReference type="NCBI Taxonomy" id="1645740"/>
    <lineage>
        <taxon>Bacteria</taxon>
        <taxon>Pseudomonadati</taxon>
        <taxon>Thermomicrobiota</taxon>
        <taxon>Thermomicrobia</taxon>
        <taxon>Thermomicrobiales</taxon>
        <taxon>environmental samples</taxon>
    </lineage>
</organism>
<name>A0A6J4VK37_9BACT</name>
<sequence length="748" mass="78873">MAREWQPAPSVGLTEQNGLPAASDRVGGPVALQRLDTTWSLDRGAVLWEGTVDLLGSFPGFALRGGQAQSVHLCLTDRFLLVDEPSDRGFGLPIGWLTAVQALTGVEPIALESGDRLRVCYVDGNRVRGFMVRVRGGRFGRNAARRANQLRSAATSLGLASPTPSTDLLLPPEHDLSLDWDDFAAHEHEPVIWTGRATMPVASGLQPAGCDVWLTDTSLIWGATARAGIFRLATATLTGITVAGTPGGDPIVYWSVGGTHHTQVDLPMTFTRLDRAGRDADPHRSLLAVLEEHGYRLDVPATAPQPWRTTPHLIHRSATVTDRPSVVKRVPGATDATTGHDQTVPENLAPSQPVEGNRRLLPDDGLFPERTVPSLPRSRPLPWGDRVERPEEEPRTGPVPTDDPGEGGAPRETSQPTTADVADPGRVRIWPSATPRRAAMPSGIDSTAMPVQRPPVRATTTEEFLAAERKARELAARAPVAIAPSPHPAPAPTPGRGVMVRFRGPGSGPTVPGPESGSTMGGMAIGTTPPSANPVPPARLAPDLDGIAPTPDGQIITNAVLTGPDSSPPRLDDGEQSASPGRPMSPGPNETLVRSPAPGDPDPQIPDPAAADGPALEELDGPAAPIATGTGSGSAAPDDTALDRMRSILVRMDERLALAIAGINDPDRHTVVAATPPLALLLRSAMTELDRAVGDGHLSAQAAQTHRLAITRSADTTERLGSLLDLYARGYLTPAELSTRRESLLGRI</sequence>
<dbReference type="AlphaFoldDB" id="A0A6J4VK37"/>
<feature type="region of interest" description="Disordered" evidence="1">
    <location>
        <begin position="1"/>
        <end position="25"/>
    </location>
</feature>
<feature type="compositionally biased region" description="Polar residues" evidence="1">
    <location>
        <begin position="335"/>
        <end position="345"/>
    </location>
</feature>
<reference evidence="2" key="1">
    <citation type="submission" date="2020-02" db="EMBL/GenBank/DDBJ databases">
        <authorList>
            <person name="Meier V. D."/>
        </authorList>
    </citation>
    <scope>NUCLEOTIDE SEQUENCE</scope>
    <source>
        <strain evidence="2">AVDCRST_MAG33</strain>
    </source>
</reference>
<dbReference type="EMBL" id="CADCWK010000379">
    <property type="protein sequence ID" value="CAA9575827.1"/>
    <property type="molecule type" value="Genomic_DNA"/>
</dbReference>
<protein>
    <submittedName>
        <fullName evidence="2">Uncharacterized protein</fullName>
    </submittedName>
</protein>
<gene>
    <name evidence="2" type="ORF">AVDCRST_MAG33-3042</name>
</gene>
<feature type="region of interest" description="Disordered" evidence="1">
    <location>
        <begin position="319"/>
        <end position="450"/>
    </location>
</feature>
<proteinExistence type="predicted"/>
<feature type="compositionally biased region" description="Basic and acidic residues" evidence="1">
    <location>
        <begin position="385"/>
        <end position="395"/>
    </location>
</feature>
<feature type="region of interest" description="Disordered" evidence="1">
    <location>
        <begin position="525"/>
        <end position="639"/>
    </location>
</feature>
<accession>A0A6J4VK37</accession>
<evidence type="ECO:0000256" key="1">
    <source>
        <dbReference type="SAM" id="MobiDB-lite"/>
    </source>
</evidence>
<evidence type="ECO:0000313" key="2">
    <source>
        <dbReference type="EMBL" id="CAA9575827.1"/>
    </source>
</evidence>